<comment type="caution">
    <text evidence="7">The sequence shown here is derived from an EMBL/GenBank/DDBJ whole genome shotgun (WGS) entry which is preliminary data.</text>
</comment>
<evidence type="ECO:0000313" key="7">
    <source>
        <dbReference type="EMBL" id="NMJ42584.1"/>
    </source>
</evidence>
<proteinExistence type="predicted"/>
<dbReference type="GO" id="GO:0020037">
    <property type="term" value="F:heme binding"/>
    <property type="evidence" value="ECO:0007669"/>
    <property type="project" value="InterPro"/>
</dbReference>
<dbReference type="Gene3D" id="1.10.760.10">
    <property type="entry name" value="Cytochrome c-like domain"/>
    <property type="match status" value="1"/>
</dbReference>
<dbReference type="Pfam" id="PF13442">
    <property type="entry name" value="Cytochrome_CBB3"/>
    <property type="match status" value="1"/>
</dbReference>
<dbReference type="Proteomes" id="UP000548582">
    <property type="component" value="Unassembled WGS sequence"/>
</dbReference>
<gene>
    <name evidence="7" type="ORF">GWK16_15160</name>
</gene>
<dbReference type="GO" id="GO:0009055">
    <property type="term" value="F:electron transfer activity"/>
    <property type="evidence" value="ECO:0007669"/>
    <property type="project" value="InterPro"/>
</dbReference>
<feature type="domain" description="Cytochrome c" evidence="6">
    <location>
        <begin position="21"/>
        <end position="102"/>
    </location>
</feature>
<name>A0A848EDC9_9PROT</name>
<evidence type="ECO:0000256" key="5">
    <source>
        <dbReference type="SAM" id="SignalP"/>
    </source>
</evidence>
<dbReference type="InterPro" id="IPR009056">
    <property type="entry name" value="Cyt_c-like_dom"/>
</dbReference>
<dbReference type="PROSITE" id="PS51007">
    <property type="entry name" value="CYTC"/>
    <property type="match status" value="1"/>
</dbReference>
<protein>
    <submittedName>
        <fullName evidence="7">Cytochrome c</fullName>
    </submittedName>
</protein>
<evidence type="ECO:0000256" key="2">
    <source>
        <dbReference type="ARBA" id="ARBA00022723"/>
    </source>
</evidence>
<dbReference type="AlphaFoldDB" id="A0A848EDC9"/>
<keyword evidence="2 4" id="KW-0479">Metal-binding</keyword>
<sequence>MRALAVFALLVTACAAPGEAQDVAQGERLATERCGSCHAVGRTGASPRPNAPAFRDLHRRYPVDDLAEALAEGIVTGHPDMPEQSFSQPEINALLAYLRSLER</sequence>
<keyword evidence="3 4" id="KW-0408">Iron</keyword>
<dbReference type="GO" id="GO:0046872">
    <property type="term" value="F:metal ion binding"/>
    <property type="evidence" value="ECO:0007669"/>
    <property type="project" value="UniProtKB-KW"/>
</dbReference>
<dbReference type="SUPFAM" id="SSF46626">
    <property type="entry name" value="Cytochrome c"/>
    <property type="match status" value="1"/>
</dbReference>
<evidence type="ECO:0000256" key="1">
    <source>
        <dbReference type="ARBA" id="ARBA00022617"/>
    </source>
</evidence>
<organism evidence="7 8">
    <name type="scientific">Neoroseomonas marina</name>
    <dbReference type="NCBI Taxonomy" id="1232220"/>
    <lineage>
        <taxon>Bacteria</taxon>
        <taxon>Pseudomonadati</taxon>
        <taxon>Pseudomonadota</taxon>
        <taxon>Alphaproteobacteria</taxon>
        <taxon>Acetobacterales</taxon>
        <taxon>Acetobacteraceae</taxon>
        <taxon>Neoroseomonas</taxon>
    </lineage>
</organism>
<accession>A0A848EDC9</accession>
<keyword evidence="1 4" id="KW-0349">Heme</keyword>
<keyword evidence="5" id="KW-0732">Signal</keyword>
<keyword evidence="8" id="KW-1185">Reference proteome</keyword>
<dbReference type="InterPro" id="IPR036909">
    <property type="entry name" value="Cyt_c-like_dom_sf"/>
</dbReference>
<evidence type="ECO:0000313" key="8">
    <source>
        <dbReference type="Proteomes" id="UP000548582"/>
    </source>
</evidence>
<evidence type="ECO:0000256" key="4">
    <source>
        <dbReference type="PROSITE-ProRule" id="PRU00433"/>
    </source>
</evidence>
<evidence type="ECO:0000256" key="3">
    <source>
        <dbReference type="ARBA" id="ARBA00023004"/>
    </source>
</evidence>
<feature type="chain" id="PRO_5032741651" evidence="5">
    <location>
        <begin position="21"/>
        <end position="103"/>
    </location>
</feature>
<reference evidence="7 8" key="1">
    <citation type="submission" date="2020-03" db="EMBL/GenBank/DDBJ databases">
        <authorList>
            <person name="Sun Q."/>
        </authorList>
    </citation>
    <scope>NUCLEOTIDE SEQUENCE [LARGE SCALE GENOMIC DNA]</scope>
    <source>
        <strain evidence="7 8">JC162</strain>
    </source>
</reference>
<evidence type="ECO:0000259" key="6">
    <source>
        <dbReference type="PROSITE" id="PS51007"/>
    </source>
</evidence>
<dbReference type="EMBL" id="JABBKX010000005">
    <property type="protein sequence ID" value="NMJ42584.1"/>
    <property type="molecule type" value="Genomic_DNA"/>
</dbReference>
<dbReference type="RefSeq" id="WP_170055075.1">
    <property type="nucleotide sequence ID" value="NZ_JABBKX010000005.1"/>
</dbReference>
<feature type="signal peptide" evidence="5">
    <location>
        <begin position="1"/>
        <end position="20"/>
    </location>
</feature>